<evidence type="ECO:0000313" key="1">
    <source>
        <dbReference type="EMBL" id="RRR75280.1"/>
    </source>
</evidence>
<organism evidence="1 2">
    <name type="scientific">Candidatus Viridilinea halotolerans</name>
    <dbReference type="NCBI Taxonomy" id="2491704"/>
    <lineage>
        <taxon>Bacteria</taxon>
        <taxon>Bacillati</taxon>
        <taxon>Chloroflexota</taxon>
        <taxon>Chloroflexia</taxon>
        <taxon>Chloroflexales</taxon>
        <taxon>Chloroflexineae</taxon>
        <taxon>Oscillochloridaceae</taxon>
        <taxon>Candidatus Viridilinea</taxon>
    </lineage>
</organism>
<comment type="caution">
    <text evidence="1">The sequence shown here is derived from an EMBL/GenBank/DDBJ whole genome shotgun (WGS) entry which is preliminary data.</text>
</comment>
<dbReference type="SUPFAM" id="SSF110296">
    <property type="entry name" value="Oligoxyloglucan reducing end-specific cellobiohydrolase"/>
    <property type="match status" value="1"/>
</dbReference>
<dbReference type="EMBL" id="RSAS01000200">
    <property type="protein sequence ID" value="RRR75280.1"/>
    <property type="molecule type" value="Genomic_DNA"/>
</dbReference>
<dbReference type="AlphaFoldDB" id="A0A426U5Q7"/>
<protein>
    <submittedName>
        <fullName evidence="1">Uncharacterized protein</fullName>
    </submittedName>
</protein>
<accession>A0A426U5Q7</accession>
<evidence type="ECO:0000313" key="2">
    <source>
        <dbReference type="Proteomes" id="UP000280307"/>
    </source>
</evidence>
<sequence>MIPRSALRSPAKEWTATLLLNGEEVAIAGALPRRRMGFSHARGTCTLATRDLPTAPAGSPAVVLLTLNGVHTTTFFTGRLDARPISDMPLSYEVGLVDSLARLAAPLPTDVVWSGRSFADAVRDLLDVAGIEAAERGPFFDPGADFALGPVEAVVVAAGQSIREVLQDLLTFGGCGLFVLPDGRLTLVDAPGWPGPTGATTLTYAFAAEGDELGILQARRTLVGTEDVVARFTAKGPRLESTKQIADATFTLLGVSGKEVTETYAFLQTDACAERIAAREIVRRNREATEVDVTVPLNPNLRHGESIRFRHPELGFSAATPAIVMDVMTSGDEMGITLSVGARPAEGDMSRIPPPQAAFSMRYEVQPIKLAGQIAVHTLVEATDASGDPSGFGLVERTWTATCAGNIAPAPETVTWRKEEDSKKQEPIPQPIFVFPTLEGASITLTVESASGEGATATQAVIPPTGEVFTRTISVASGATGWRVLDVAGWRSFEHTSACTAVPTINDNGPLLAGFADGAIFRTEDLLATTPPLAATISGSVTCMWVNEGNPEDVLAGAATTLYRSSSGGMAWVEVASFPDAVEYCENSPVNGNEISVCAGPSLFVSYDGATFTPLLTGPEGSRCRKVGSAPWGHLAVWSGTESLDDAWQFVQGHTIDWSLIPAEALPTDLASVTPLQYEAGYLVASGGASDMIRDGLFGQLGYLANLGVTQLYKLLPADGGGFVAHLGGETVDGGPCKILMASGNIFPIDVGDAHRIGYGQAVDPARPPQIVLLPSGQTGAADRIWVYDPELPGWRGLLPPLPSAAWEGIAISPFRSATHWLIWAGLHAYATDNGGQTWVQIYMPAPTGYGAWIYDAIFTGGDQWLLNALYFSAWGTSRSAQAYYVRGSGGTPSSSWSNGSSIVAPAPSGSFRLLTRLVRGANGEVFGHVSRAAQPYPAFDVEPPDAIATITGSTLTDGPETPYAPQTTTGPDTRAAYAVWSQNVAHTPDYRSVAPTPLTAAGGSIAVCEAGVVVGNREGVGLLVNLETAPAVQIVVGTGVAIGPVVAGSRGRGAGAVSVQATTQGQRTIFAHNGTQWATVLTPSGVSAVCLRMGLVER</sequence>
<proteinExistence type="predicted"/>
<dbReference type="Proteomes" id="UP000280307">
    <property type="component" value="Unassembled WGS sequence"/>
</dbReference>
<gene>
    <name evidence="1" type="ORF">EI684_05095</name>
</gene>
<reference evidence="1 2" key="1">
    <citation type="submission" date="2018-12" db="EMBL/GenBank/DDBJ databases">
        <title>Genome Sequence of Candidatus Viridilinea halotolerans isolated from saline sulfide-rich spring.</title>
        <authorList>
            <person name="Grouzdev D.S."/>
            <person name="Burganskaya E.I."/>
            <person name="Krutkina M.S."/>
            <person name="Sukhacheva M.V."/>
            <person name="Gorlenko V.M."/>
        </authorList>
    </citation>
    <scope>NUCLEOTIDE SEQUENCE [LARGE SCALE GENOMIC DNA]</scope>
    <source>
        <strain evidence="1">Chok-6</strain>
    </source>
</reference>
<name>A0A426U5Q7_9CHLR</name>